<organism evidence="2 3">
    <name type="scientific">Candidatus Zambryskibacteria bacterium CG10_big_fil_rev_8_21_14_0_10_34_34</name>
    <dbReference type="NCBI Taxonomy" id="1975114"/>
    <lineage>
        <taxon>Bacteria</taxon>
        <taxon>Candidatus Zambryskiibacteriota</taxon>
    </lineage>
</organism>
<evidence type="ECO:0000256" key="1">
    <source>
        <dbReference type="SAM" id="Phobius"/>
    </source>
</evidence>
<keyword evidence="1" id="KW-0472">Membrane</keyword>
<dbReference type="InterPro" id="IPR028994">
    <property type="entry name" value="Integrin_alpha_N"/>
</dbReference>
<accession>A0A2H0R0E1</accession>
<keyword evidence="1" id="KW-0812">Transmembrane</keyword>
<sequence>MESSFYFYQKYLNKKNLAREARVRRDEKLGFSLVEMVIMISVATFSILIIWKIYTAFIKVSVSNPSLFQASFLAEEGIEAVKFMRDDSWTSNIAPLSSGTSYVLAFDNVAWEATTTLTLIDNQFDRRVVFEDVNRDGAGDIAISGSPDLNTKKVTITVSWWKDTGTTTREITTYVSNIFDN</sequence>
<dbReference type="EMBL" id="PCXM01000040">
    <property type="protein sequence ID" value="PIR39970.1"/>
    <property type="molecule type" value="Genomic_DNA"/>
</dbReference>
<evidence type="ECO:0008006" key="4">
    <source>
        <dbReference type="Google" id="ProtNLM"/>
    </source>
</evidence>
<evidence type="ECO:0000313" key="2">
    <source>
        <dbReference type="EMBL" id="PIR39970.1"/>
    </source>
</evidence>
<dbReference type="AlphaFoldDB" id="A0A2H0R0E1"/>
<dbReference type="SUPFAM" id="SSF69318">
    <property type="entry name" value="Integrin alpha N-terminal domain"/>
    <property type="match status" value="1"/>
</dbReference>
<reference evidence="2 3" key="1">
    <citation type="submission" date="2017-09" db="EMBL/GenBank/DDBJ databases">
        <title>Depth-based differentiation of microbial function through sediment-hosted aquifers and enrichment of novel symbionts in the deep terrestrial subsurface.</title>
        <authorList>
            <person name="Probst A.J."/>
            <person name="Ladd B."/>
            <person name="Jarett J.K."/>
            <person name="Geller-Mcgrath D.E."/>
            <person name="Sieber C.M."/>
            <person name="Emerson J.B."/>
            <person name="Anantharaman K."/>
            <person name="Thomas B.C."/>
            <person name="Malmstrom R."/>
            <person name="Stieglmeier M."/>
            <person name="Klingl A."/>
            <person name="Woyke T."/>
            <person name="Ryan C.M."/>
            <person name="Banfield J.F."/>
        </authorList>
    </citation>
    <scope>NUCLEOTIDE SEQUENCE [LARGE SCALE GENOMIC DNA]</scope>
    <source>
        <strain evidence="2">CG10_big_fil_rev_8_21_14_0_10_34_34</strain>
    </source>
</reference>
<gene>
    <name evidence="2" type="ORF">COV33_02340</name>
</gene>
<proteinExistence type="predicted"/>
<comment type="caution">
    <text evidence="2">The sequence shown here is derived from an EMBL/GenBank/DDBJ whole genome shotgun (WGS) entry which is preliminary data.</text>
</comment>
<name>A0A2H0R0E1_9BACT</name>
<dbReference type="Proteomes" id="UP000230828">
    <property type="component" value="Unassembled WGS sequence"/>
</dbReference>
<evidence type="ECO:0000313" key="3">
    <source>
        <dbReference type="Proteomes" id="UP000230828"/>
    </source>
</evidence>
<protein>
    <recommendedName>
        <fullName evidence="4">Prepilin-type N-terminal cleavage/methylation domain-containing protein</fullName>
    </recommendedName>
</protein>
<feature type="transmembrane region" description="Helical" evidence="1">
    <location>
        <begin position="29"/>
        <end position="54"/>
    </location>
</feature>
<keyword evidence="1" id="KW-1133">Transmembrane helix</keyword>